<sequence length="146" mass="16235">MTVSFAGSRSGALVTLDAGREKFTPCLAIYAGFTRGILSPYSRLSTNLTMARNNAKTNNNKHRHSASPDDDDDDDVTYCAIQLDGCEMLGNARSAPVKEHNYKLDDTRERKRASRPIKILTFKYVTEFTNEMCHRADAGAANWSQP</sequence>
<dbReference type="EMBL" id="JADYXP020000020">
    <property type="protein sequence ID" value="KAL0104519.1"/>
    <property type="molecule type" value="Genomic_DNA"/>
</dbReference>
<organism evidence="2 3">
    <name type="scientific">Cardiocondyla obscurior</name>
    <dbReference type="NCBI Taxonomy" id="286306"/>
    <lineage>
        <taxon>Eukaryota</taxon>
        <taxon>Metazoa</taxon>
        <taxon>Ecdysozoa</taxon>
        <taxon>Arthropoda</taxon>
        <taxon>Hexapoda</taxon>
        <taxon>Insecta</taxon>
        <taxon>Pterygota</taxon>
        <taxon>Neoptera</taxon>
        <taxon>Endopterygota</taxon>
        <taxon>Hymenoptera</taxon>
        <taxon>Apocrita</taxon>
        <taxon>Aculeata</taxon>
        <taxon>Formicoidea</taxon>
        <taxon>Formicidae</taxon>
        <taxon>Myrmicinae</taxon>
        <taxon>Cardiocondyla</taxon>
    </lineage>
</organism>
<feature type="region of interest" description="Disordered" evidence="1">
    <location>
        <begin position="52"/>
        <end position="73"/>
    </location>
</feature>
<accession>A0AAW2EQA2</accession>
<evidence type="ECO:0000313" key="3">
    <source>
        <dbReference type="Proteomes" id="UP001430953"/>
    </source>
</evidence>
<dbReference type="Proteomes" id="UP001430953">
    <property type="component" value="Unassembled WGS sequence"/>
</dbReference>
<dbReference type="AlphaFoldDB" id="A0AAW2EQA2"/>
<reference evidence="2 3" key="1">
    <citation type="submission" date="2023-03" db="EMBL/GenBank/DDBJ databases">
        <title>High recombination rates correlate with genetic variation in Cardiocondyla obscurior ants.</title>
        <authorList>
            <person name="Errbii M."/>
        </authorList>
    </citation>
    <scope>NUCLEOTIDE SEQUENCE [LARGE SCALE GENOMIC DNA]</scope>
    <source>
        <strain evidence="2">Alpha-2009</strain>
        <tissue evidence="2">Whole body</tissue>
    </source>
</reference>
<comment type="caution">
    <text evidence="2">The sequence shown here is derived from an EMBL/GenBank/DDBJ whole genome shotgun (WGS) entry which is preliminary data.</text>
</comment>
<name>A0AAW2EQA2_9HYME</name>
<evidence type="ECO:0000313" key="2">
    <source>
        <dbReference type="EMBL" id="KAL0104519.1"/>
    </source>
</evidence>
<keyword evidence="3" id="KW-1185">Reference proteome</keyword>
<protein>
    <submittedName>
        <fullName evidence="2">Uncharacterized protein</fullName>
    </submittedName>
</protein>
<proteinExistence type="predicted"/>
<gene>
    <name evidence="2" type="ORF">PUN28_017316</name>
</gene>
<evidence type="ECO:0000256" key="1">
    <source>
        <dbReference type="SAM" id="MobiDB-lite"/>
    </source>
</evidence>